<dbReference type="eggNOG" id="ENOG5031H62">
    <property type="taxonomic scope" value="Bacteria"/>
</dbReference>
<comment type="caution">
    <text evidence="1">The sequence shown here is derived from an EMBL/GenBank/DDBJ whole genome shotgun (WGS) entry which is preliminary data.</text>
</comment>
<protein>
    <submittedName>
        <fullName evidence="1">Uncharacterized protein</fullName>
    </submittedName>
</protein>
<dbReference type="AlphaFoldDB" id="A0A064CGF5"/>
<sequence>MSAVADVQPSEIAPGFGYPPDSPCFHICAKTGDAYLPRSSGAPDAAQYALQNAPQGSAVGSRVFWDCYRDRVSTAVLSNPHTREHLARWHL</sequence>
<dbReference type="EMBL" id="JALN02000001">
    <property type="protein sequence ID" value="KDE97793.1"/>
    <property type="molecule type" value="Genomic_DNA"/>
</dbReference>
<proteinExistence type="predicted"/>
<organism evidence="1 2">
    <name type="scientific">Mycolicibacterium aromaticivorans JS19b1 = JCM 16368</name>
    <dbReference type="NCBI Taxonomy" id="1440774"/>
    <lineage>
        <taxon>Bacteria</taxon>
        <taxon>Bacillati</taxon>
        <taxon>Actinomycetota</taxon>
        <taxon>Actinomycetes</taxon>
        <taxon>Mycobacteriales</taxon>
        <taxon>Mycobacteriaceae</taxon>
        <taxon>Mycolicibacterium</taxon>
    </lineage>
</organism>
<evidence type="ECO:0000313" key="1">
    <source>
        <dbReference type="EMBL" id="KDE97793.1"/>
    </source>
</evidence>
<dbReference type="Proteomes" id="UP000022835">
    <property type="component" value="Unassembled WGS sequence"/>
</dbReference>
<gene>
    <name evidence="1" type="ORF">Y900_002290</name>
</gene>
<name>A0A064CGF5_9MYCO</name>
<reference evidence="1" key="1">
    <citation type="submission" date="2014-05" db="EMBL/GenBank/DDBJ databases">
        <title>Genome sequence of Mycobacterium aromaticivorans strain JS19b1T (= DSM 45407T).</title>
        <authorList>
            <person name="Kwak Y."/>
            <person name="Park G.-S."/>
            <person name="Li Q.X."/>
            <person name="Lee S.-E."/>
            <person name="Shin J.-H."/>
        </authorList>
    </citation>
    <scope>NUCLEOTIDE SEQUENCE [LARGE SCALE GENOMIC DNA]</scope>
    <source>
        <strain evidence="1">JS19b1</strain>
    </source>
</reference>
<dbReference type="STRING" id="1440774.Y900_002290"/>
<evidence type="ECO:0000313" key="2">
    <source>
        <dbReference type="Proteomes" id="UP000022835"/>
    </source>
</evidence>
<keyword evidence="2" id="KW-1185">Reference proteome</keyword>
<accession>A0A064CGF5</accession>